<dbReference type="EMBL" id="JANBUK010001714">
    <property type="protein sequence ID" value="KAJ2778168.1"/>
    <property type="molecule type" value="Genomic_DNA"/>
</dbReference>
<feature type="non-terminal residue" evidence="1">
    <location>
        <position position="89"/>
    </location>
</feature>
<evidence type="ECO:0000313" key="1">
    <source>
        <dbReference type="EMBL" id="KAJ2778168.1"/>
    </source>
</evidence>
<protein>
    <submittedName>
        <fullName evidence="1">Uncharacterized protein</fullName>
    </submittedName>
</protein>
<evidence type="ECO:0000313" key="2">
    <source>
        <dbReference type="Proteomes" id="UP001140066"/>
    </source>
</evidence>
<keyword evidence="2" id="KW-1185">Reference proteome</keyword>
<dbReference type="Proteomes" id="UP001140066">
    <property type="component" value="Unassembled WGS sequence"/>
</dbReference>
<gene>
    <name evidence="1" type="ORF">GGI18_004091</name>
</gene>
<comment type="caution">
    <text evidence="1">The sequence shown here is derived from an EMBL/GenBank/DDBJ whole genome shotgun (WGS) entry which is preliminary data.</text>
</comment>
<name>A0ACC1KAC9_9FUNG</name>
<accession>A0ACC1KAC9</accession>
<reference evidence="1" key="1">
    <citation type="submission" date="2022-07" db="EMBL/GenBank/DDBJ databases">
        <title>Phylogenomic reconstructions and comparative analyses of Kickxellomycotina fungi.</title>
        <authorList>
            <person name="Reynolds N.K."/>
            <person name="Stajich J.E."/>
            <person name="Barry K."/>
            <person name="Grigoriev I.V."/>
            <person name="Crous P."/>
            <person name="Smith M.E."/>
        </authorList>
    </citation>
    <scope>NUCLEOTIDE SEQUENCE</scope>
    <source>
        <strain evidence="1">BCRC 34191</strain>
    </source>
</reference>
<organism evidence="1 2">
    <name type="scientific">Coemansia linderi</name>
    <dbReference type="NCBI Taxonomy" id="2663919"/>
    <lineage>
        <taxon>Eukaryota</taxon>
        <taxon>Fungi</taxon>
        <taxon>Fungi incertae sedis</taxon>
        <taxon>Zoopagomycota</taxon>
        <taxon>Kickxellomycotina</taxon>
        <taxon>Kickxellomycetes</taxon>
        <taxon>Kickxellales</taxon>
        <taxon>Kickxellaceae</taxon>
        <taxon>Coemansia</taxon>
    </lineage>
</organism>
<sequence>MHPHYKAKIGGVGVNSLANRVATGQTTFVLAAKELGVSRFALAARMRSLKEKVFSPRWTEEETRKLTEYVRGCDSKPDMAYFSKVFGTK</sequence>
<proteinExistence type="predicted"/>